<reference evidence="1" key="1">
    <citation type="submission" date="2017-07" db="EMBL/GenBank/DDBJ databases">
        <title>Taro Niue Genome Assembly and Annotation.</title>
        <authorList>
            <person name="Atibalentja N."/>
            <person name="Keating K."/>
            <person name="Fields C.J."/>
        </authorList>
    </citation>
    <scope>NUCLEOTIDE SEQUENCE</scope>
    <source>
        <strain evidence="1">Niue_2</strain>
        <tissue evidence="1">Leaf</tissue>
    </source>
</reference>
<name>A0A843TKU3_COLES</name>
<dbReference type="OrthoDB" id="785287at2759"/>
<gene>
    <name evidence="1" type="ORF">Taro_001507</name>
</gene>
<dbReference type="EMBL" id="NMUH01000031">
    <property type="protein sequence ID" value="MQL69199.1"/>
    <property type="molecule type" value="Genomic_DNA"/>
</dbReference>
<dbReference type="Proteomes" id="UP000652761">
    <property type="component" value="Unassembled WGS sequence"/>
</dbReference>
<dbReference type="AlphaFoldDB" id="A0A843TKU3"/>
<evidence type="ECO:0000313" key="1">
    <source>
        <dbReference type="EMBL" id="MQL69199.1"/>
    </source>
</evidence>
<dbReference type="PANTHER" id="PTHR31860:SF3">
    <property type="entry name" value="PROTEIN, PUTATIVE (DUF639)-RELATED"/>
    <property type="match status" value="1"/>
</dbReference>
<keyword evidence="2" id="KW-1185">Reference proteome</keyword>
<accession>A0A843TKU3</accession>
<organism evidence="1 2">
    <name type="scientific">Colocasia esculenta</name>
    <name type="common">Wild taro</name>
    <name type="synonym">Arum esculentum</name>
    <dbReference type="NCBI Taxonomy" id="4460"/>
    <lineage>
        <taxon>Eukaryota</taxon>
        <taxon>Viridiplantae</taxon>
        <taxon>Streptophyta</taxon>
        <taxon>Embryophyta</taxon>
        <taxon>Tracheophyta</taxon>
        <taxon>Spermatophyta</taxon>
        <taxon>Magnoliopsida</taxon>
        <taxon>Liliopsida</taxon>
        <taxon>Araceae</taxon>
        <taxon>Aroideae</taxon>
        <taxon>Colocasieae</taxon>
        <taxon>Colocasia</taxon>
    </lineage>
</organism>
<evidence type="ECO:0000313" key="2">
    <source>
        <dbReference type="Proteomes" id="UP000652761"/>
    </source>
</evidence>
<protein>
    <submittedName>
        <fullName evidence="1">Uncharacterized protein</fullName>
    </submittedName>
</protein>
<sequence>MQLQSSLLRPAFSPSPAPNTSFPLLPLRGLPRFSPAAGGKHRVVPARVGVVCGNLGDRWKLSNIDRDAVQERLSSWLLKAQTLITDVAVPLVKPGQGRMPKRQMEPEKVETKDLLMAVPELTIERKTPNGKLSIEAAISVEQFSRMVGLTGRKMQKIFEAQAPEPIRNDARSFVEYCCFRYLSRDNSDVHPSLKEPAFQRLIFLAMLAWEKPYCEDGHQHNSLENYSLQVVFLGP</sequence>
<dbReference type="PANTHER" id="PTHR31860">
    <property type="entry name" value="HEAT-INDUCIBLE TRANSCRIPTION REPRESSOR (DUF639)-RELATED"/>
    <property type="match status" value="1"/>
</dbReference>
<proteinExistence type="predicted"/>
<comment type="caution">
    <text evidence="1">The sequence shown here is derived from an EMBL/GenBank/DDBJ whole genome shotgun (WGS) entry which is preliminary data.</text>
</comment>